<proteinExistence type="predicted"/>
<feature type="chain" id="PRO_5045807450" evidence="1">
    <location>
        <begin position="28"/>
        <end position="159"/>
    </location>
</feature>
<evidence type="ECO:0000256" key="1">
    <source>
        <dbReference type="SAM" id="SignalP"/>
    </source>
</evidence>
<keyword evidence="1" id="KW-0732">Signal</keyword>
<feature type="signal peptide" evidence="1">
    <location>
        <begin position="1"/>
        <end position="27"/>
    </location>
</feature>
<gene>
    <name evidence="2" type="ORF">ABID12_001370</name>
</gene>
<dbReference type="PANTHER" id="PTHR37953">
    <property type="entry name" value="UPF0127 PROTEIN MJ1496"/>
    <property type="match status" value="1"/>
</dbReference>
<sequence length="159" mass="17249">MTIRMHRGLFAAVFLLALFVSAGLVTAQDNDIVFPTSELTLHTESGDYPLVVEVATSSPQRQRGLMYRTALDRGHGMIFDFGQSRPASMWMANTLIPLDMVFIRADGTVSGFHEQAEPESKAIISSSEPVRYVLEIGGGEAEAYGLKPGDTVSGPTIDK</sequence>
<keyword evidence="3" id="KW-1185">Reference proteome</keyword>
<comment type="caution">
    <text evidence="2">The sequence shown here is derived from an EMBL/GenBank/DDBJ whole genome shotgun (WGS) entry which is preliminary data.</text>
</comment>
<dbReference type="Gene3D" id="2.60.120.1140">
    <property type="entry name" value="Protein of unknown function DUF192"/>
    <property type="match status" value="1"/>
</dbReference>
<dbReference type="EMBL" id="JBEPLY010000003">
    <property type="protein sequence ID" value="MET3599439.1"/>
    <property type="molecule type" value="Genomic_DNA"/>
</dbReference>
<reference evidence="2 3" key="1">
    <citation type="submission" date="2024-06" db="EMBL/GenBank/DDBJ databases">
        <title>Genomic Encyclopedia of Type Strains, Phase IV (KMG-IV): sequencing the most valuable type-strain genomes for metagenomic binning, comparative biology and taxonomic classification.</title>
        <authorList>
            <person name="Goeker M."/>
        </authorList>
    </citation>
    <scope>NUCLEOTIDE SEQUENCE [LARGE SCALE GENOMIC DNA]</scope>
    <source>
        <strain evidence="2 3">DSM 28102</strain>
    </source>
</reference>
<organism evidence="2 3">
    <name type="scientific">Martelella mangrovi</name>
    <dbReference type="NCBI Taxonomy" id="1397477"/>
    <lineage>
        <taxon>Bacteria</taxon>
        <taxon>Pseudomonadati</taxon>
        <taxon>Pseudomonadota</taxon>
        <taxon>Alphaproteobacteria</taxon>
        <taxon>Hyphomicrobiales</taxon>
        <taxon>Aurantimonadaceae</taxon>
        <taxon>Martelella</taxon>
    </lineage>
</organism>
<dbReference type="Pfam" id="PF02643">
    <property type="entry name" value="DUF192"/>
    <property type="match status" value="1"/>
</dbReference>
<evidence type="ECO:0000313" key="2">
    <source>
        <dbReference type="EMBL" id="MET3599439.1"/>
    </source>
</evidence>
<name>A0ABV2I9Z0_9HYPH</name>
<evidence type="ECO:0000313" key="3">
    <source>
        <dbReference type="Proteomes" id="UP001549164"/>
    </source>
</evidence>
<dbReference type="RefSeq" id="WP_354433593.1">
    <property type="nucleotide sequence ID" value="NZ_JBEPLY010000003.1"/>
</dbReference>
<dbReference type="PANTHER" id="PTHR37953:SF1">
    <property type="entry name" value="UPF0127 PROTEIN MJ1496"/>
    <property type="match status" value="1"/>
</dbReference>
<accession>A0ABV2I9Z0</accession>
<dbReference type="InterPro" id="IPR038695">
    <property type="entry name" value="Saro_0823-like_sf"/>
</dbReference>
<dbReference type="InterPro" id="IPR003795">
    <property type="entry name" value="DUF192"/>
</dbReference>
<dbReference type="Proteomes" id="UP001549164">
    <property type="component" value="Unassembled WGS sequence"/>
</dbReference>
<protein>
    <submittedName>
        <fullName evidence="2">Uncharacterized membrane protein (UPF0127 family)</fullName>
    </submittedName>
</protein>